<dbReference type="PANTHER" id="PTHR22749:SF6">
    <property type="entry name" value="RIBOFLAVIN KINASE"/>
    <property type="match status" value="1"/>
</dbReference>
<keyword evidence="6 14" id="KW-0548">Nucleotidyltransferase</keyword>
<dbReference type="GO" id="GO:0009231">
    <property type="term" value="P:riboflavin biosynthetic process"/>
    <property type="evidence" value="ECO:0007669"/>
    <property type="project" value="InterPro"/>
</dbReference>
<evidence type="ECO:0000256" key="2">
    <source>
        <dbReference type="ARBA" id="ARBA00005201"/>
    </source>
</evidence>
<accession>A0A1F2WJG1</accession>
<dbReference type="SUPFAM" id="SSF52374">
    <property type="entry name" value="Nucleotidylyl transferase"/>
    <property type="match status" value="1"/>
</dbReference>
<evidence type="ECO:0000256" key="3">
    <source>
        <dbReference type="ARBA" id="ARBA00022630"/>
    </source>
</evidence>
<dbReference type="UniPathway" id="UPA00276">
    <property type="reaction ID" value="UER00406"/>
</dbReference>
<keyword evidence="7 14" id="KW-0547">Nucleotide-binding</keyword>
<sequence>MEIIPGTDAIPADIGETVVTIGMFDGVHKGHQKIIHIAHEKARECGIRCVVFTFDRHPLEVLKPGAQPKLLSSPAQKMRLLEELDVDMVLMAHFDRNFSSMTAVWFVEDMLAGRLKAREVVLGENFNFGRGREGNVDNLTEIGLKHGIEVDGVPLLKYSGEVVSSTLIRILIEDGRVEAANERLGWDYLVEGVVVKGHERGRGLGFPTANIEVHDNRCIPAPGVYSGEAHLEHKTLLAVTYIGDIPTFVPGGEGRQRIEVHIPGWEEELYGHFLGVSFKKRLRGEEVFPDAEALKKQIEADVRDALQHTEP</sequence>
<organism evidence="16 17">
    <name type="scientific">Candidatus Solincola sediminis</name>
    <dbReference type="NCBI Taxonomy" id="1797199"/>
    <lineage>
        <taxon>Bacteria</taxon>
        <taxon>Bacillati</taxon>
        <taxon>Actinomycetota</taxon>
        <taxon>Candidatus Geothermincolia</taxon>
        <taxon>Candidatus Geothermincolales</taxon>
        <taxon>Candidatus Geothermincolaceae</taxon>
        <taxon>Candidatus Solincola</taxon>
    </lineage>
</organism>
<comment type="pathway">
    <text evidence="2 14">Cofactor biosynthesis; FMN biosynthesis; FMN from riboflavin (ATP route): step 1/1.</text>
</comment>
<evidence type="ECO:0000259" key="15">
    <source>
        <dbReference type="SMART" id="SM00904"/>
    </source>
</evidence>
<dbReference type="FunFam" id="3.40.50.620:FF:000021">
    <property type="entry name" value="Riboflavin biosynthesis protein"/>
    <property type="match status" value="1"/>
</dbReference>
<evidence type="ECO:0000256" key="1">
    <source>
        <dbReference type="ARBA" id="ARBA00004726"/>
    </source>
</evidence>
<dbReference type="Proteomes" id="UP000177876">
    <property type="component" value="Unassembled WGS sequence"/>
</dbReference>
<evidence type="ECO:0000256" key="12">
    <source>
        <dbReference type="ARBA" id="ARBA00047880"/>
    </source>
</evidence>
<dbReference type="GO" id="GO:0009398">
    <property type="term" value="P:FMN biosynthetic process"/>
    <property type="evidence" value="ECO:0007669"/>
    <property type="project" value="UniProtKB-UniRule"/>
</dbReference>
<keyword evidence="9 14" id="KW-0274">FAD</keyword>
<dbReference type="GO" id="GO:0008531">
    <property type="term" value="F:riboflavin kinase activity"/>
    <property type="evidence" value="ECO:0007669"/>
    <property type="project" value="UniProtKB-UniRule"/>
</dbReference>
<dbReference type="Pfam" id="PF06574">
    <property type="entry name" value="FAD_syn"/>
    <property type="match status" value="1"/>
</dbReference>
<gene>
    <name evidence="16" type="ORF">A2Y75_11980</name>
</gene>
<keyword evidence="5 14" id="KW-0808">Transferase</keyword>
<feature type="domain" description="Riboflavin kinase" evidence="15">
    <location>
        <begin position="183"/>
        <end position="310"/>
    </location>
</feature>
<comment type="similarity">
    <text evidence="14">Belongs to the ribF family.</text>
</comment>
<keyword evidence="4 14" id="KW-0288">FMN</keyword>
<evidence type="ECO:0000256" key="5">
    <source>
        <dbReference type="ARBA" id="ARBA00022679"/>
    </source>
</evidence>
<dbReference type="EC" id="2.7.1.26" evidence="14"/>
<dbReference type="SMART" id="SM00904">
    <property type="entry name" value="Flavokinase"/>
    <property type="match status" value="1"/>
</dbReference>
<dbReference type="AlphaFoldDB" id="A0A1F2WJG1"/>
<dbReference type="STRING" id="1797197.A2Y75_11980"/>
<evidence type="ECO:0000256" key="8">
    <source>
        <dbReference type="ARBA" id="ARBA00022777"/>
    </source>
</evidence>
<evidence type="ECO:0000256" key="10">
    <source>
        <dbReference type="ARBA" id="ARBA00022840"/>
    </source>
</evidence>
<comment type="caution">
    <text evidence="16">The sequence shown here is derived from an EMBL/GenBank/DDBJ whole genome shotgun (WGS) entry which is preliminary data.</text>
</comment>
<comment type="pathway">
    <text evidence="1 14">Cofactor biosynthesis; FAD biosynthesis; FAD from FMN: step 1/1.</text>
</comment>
<dbReference type="PIRSF" id="PIRSF004491">
    <property type="entry name" value="FAD_Synth"/>
    <property type="match status" value="1"/>
</dbReference>
<dbReference type="InterPro" id="IPR014729">
    <property type="entry name" value="Rossmann-like_a/b/a_fold"/>
</dbReference>
<reference evidence="16 17" key="1">
    <citation type="journal article" date="2016" name="Nat. Commun.">
        <title>Thousands of microbial genomes shed light on interconnected biogeochemical processes in an aquifer system.</title>
        <authorList>
            <person name="Anantharaman K."/>
            <person name="Brown C.T."/>
            <person name="Hug L.A."/>
            <person name="Sharon I."/>
            <person name="Castelle C.J."/>
            <person name="Probst A.J."/>
            <person name="Thomas B.C."/>
            <person name="Singh A."/>
            <person name="Wilkins M.J."/>
            <person name="Karaoz U."/>
            <person name="Brodie E.L."/>
            <person name="Williams K.H."/>
            <person name="Hubbard S.S."/>
            <person name="Banfield J.F."/>
        </authorList>
    </citation>
    <scope>NUCLEOTIDE SEQUENCE [LARGE SCALE GENOMIC DNA]</scope>
</reference>
<keyword evidence="10 14" id="KW-0067">ATP-binding</keyword>
<evidence type="ECO:0000256" key="14">
    <source>
        <dbReference type="PIRNR" id="PIRNR004491"/>
    </source>
</evidence>
<keyword evidence="3 14" id="KW-0285">Flavoprotein</keyword>
<name>A0A1F2WJG1_9ACTN</name>
<dbReference type="InterPro" id="IPR002606">
    <property type="entry name" value="Riboflavin_kinase_bac"/>
</dbReference>
<evidence type="ECO:0000256" key="13">
    <source>
        <dbReference type="ARBA" id="ARBA00049494"/>
    </source>
</evidence>
<dbReference type="NCBIfam" id="TIGR00083">
    <property type="entry name" value="ribF"/>
    <property type="match status" value="1"/>
</dbReference>
<evidence type="ECO:0000256" key="7">
    <source>
        <dbReference type="ARBA" id="ARBA00022741"/>
    </source>
</evidence>
<evidence type="ECO:0000313" key="17">
    <source>
        <dbReference type="Proteomes" id="UP000177876"/>
    </source>
</evidence>
<proteinExistence type="inferred from homology"/>
<comment type="catalytic activity">
    <reaction evidence="13 14">
        <text>FMN + ATP + H(+) = FAD + diphosphate</text>
        <dbReference type="Rhea" id="RHEA:17237"/>
        <dbReference type="ChEBI" id="CHEBI:15378"/>
        <dbReference type="ChEBI" id="CHEBI:30616"/>
        <dbReference type="ChEBI" id="CHEBI:33019"/>
        <dbReference type="ChEBI" id="CHEBI:57692"/>
        <dbReference type="ChEBI" id="CHEBI:58210"/>
        <dbReference type="EC" id="2.7.7.2"/>
    </reaction>
</comment>
<dbReference type="EMBL" id="MELK01000039">
    <property type="protein sequence ID" value="OFW56990.1"/>
    <property type="molecule type" value="Genomic_DNA"/>
</dbReference>
<dbReference type="GO" id="GO:0006747">
    <property type="term" value="P:FAD biosynthetic process"/>
    <property type="evidence" value="ECO:0007669"/>
    <property type="project" value="UniProtKB-UniRule"/>
</dbReference>
<evidence type="ECO:0000256" key="9">
    <source>
        <dbReference type="ARBA" id="ARBA00022827"/>
    </source>
</evidence>
<dbReference type="Pfam" id="PF01687">
    <property type="entry name" value="Flavokinase"/>
    <property type="match status" value="1"/>
</dbReference>
<dbReference type="InterPro" id="IPR015864">
    <property type="entry name" value="FAD_synthase"/>
</dbReference>
<protein>
    <recommendedName>
        <fullName evidence="14">Riboflavin biosynthesis protein</fullName>
    </recommendedName>
    <domain>
        <recommendedName>
            <fullName evidence="14">Riboflavin kinase</fullName>
            <ecNumber evidence="14">2.7.1.26</ecNumber>
        </recommendedName>
        <alternativeName>
            <fullName evidence="14">Flavokinase</fullName>
        </alternativeName>
    </domain>
    <domain>
        <recommendedName>
            <fullName evidence="14">FMN adenylyltransferase</fullName>
            <ecNumber evidence="14">2.7.7.2</ecNumber>
        </recommendedName>
        <alternativeName>
            <fullName evidence="14">FAD pyrophosphorylase</fullName>
        </alternativeName>
        <alternativeName>
            <fullName evidence="14">FAD synthase</fullName>
        </alternativeName>
    </domain>
</protein>
<dbReference type="UniPathway" id="UPA00277">
    <property type="reaction ID" value="UER00407"/>
</dbReference>
<dbReference type="Gene3D" id="2.40.30.30">
    <property type="entry name" value="Riboflavin kinase-like"/>
    <property type="match status" value="1"/>
</dbReference>
<dbReference type="EC" id="2.7.7.2" evidence="14"/>
<dbReference type="CDD" id="cd02064">
    <property type="entry name" value="FAD_synthetase_N"/>
    <property type="match status" value="1"/>
</dbReference>
<dbReference type="GO" id="GO:0003919">
    <property type="term" value="F:FMN adenylyltransferase activity"/>
    <property type="evidence" value="ECO:0007669"/>
    <property type="project" value="UniProtKB-UniRule"/>
</dbReference>
<evidence type="ECO:0000313" key="16">
    <source>
        <dbReference type="EMBL" id="OFW56990.1"/>
    </source>
</evidence>
<evidence type="ECO:0000256" key="4">
    <source>
        <dbReference type="ARBA" id="ARBA00022643"/>
    </source>
</evidence>
<dbReference type="InterPro" id="IPR023468">
    <property type="entry name" value="Riboflavin_kinase"/>
</dbReference>
<dbReference type="NCBIfam" id="NF004160">
    <property type="entry name" value="PRK05627.1-3"/>
    <property type="match status" value="1"/>
</dbReference>
<comment type="catalytic activity">
    <reaction evidence="12 14">
        <text>riboflavin + ATP = FMN + ADP + H(+)</text>
        <dbReference type="Rhea" id="RHEA:14357"/>
        <dbReference type="ChEBI" id="CHEBI:15378"/>
        <dbReference type="ChEBI" id="CHEBI:30616"/>
        <dbReference type="ChEBI" id="CHEBI:57986"/>
        <dbReference type="ChEBI" id="CHEBI:58210"/>
        <dbReference type="ChEBI" id="CHEBI:456216"/>
        <dbReference type="EC" id="2.7.1.26"/>
    </reaction>
</comment>
<dbReference type="Gene3D" id="3.40.50.620">
    <property type="entry name" value="HUPs"/>
    <property type="match status" value="1"/>
</dbReference>
<keyword evidence="11" id="KW-0511">Multifunctional enzyme</keyword>
<dbReference type="InterPro" id="IPR023465">
    <property type="entry name" value="Riboflavin_kinase_dom_sf"/>
</dbReference>
<dbReference type="GO" id="GO:0005524">
    <property type="term" value="F:ATP binding"/>
    <property type="evidence" value="ECO:0007669"/>
    <property type="project" value="UniProtKB-UniRule"/>
</dbReference>
<dbReference type="InterPro" id="IPR015865">
    <property type="entry name" value="Riboflavin_kinase_bac/euk"/>
</dbReference>
<dbReference type="SUPFAM" id="SSF82114">
    <property type="entry name" value="Riboflavin kinase-like"/>
    <property type="match status" value="1"/>
</dbReference>
<evidence type="ECO:0000256" key="6">
    <source>
        <dbReference type="ARBA" id="ARBA00022695"/>
    </source>
</evidence>
<evidence type="ECO:0000256" key="11">
    <source>
        <dbReference type="ARBA" id="ARBA00023268"/>
    </source>
</evidence>
<dbReference type="PANTHER" id="PTHR22749">
    <property type="entry name" value="RIBOFLAVIN KINASE/FMN ADENYLYLTRANSFERASE"/>
    <property type="match status" value="1"/>
</dbReference>
<keyword evidence="8 14" id="KW-0418">Kinase</keyword>